<comment type="caution">
    <text evidence="2">The sequence shown here is derived from an EMBL/GenBank/DDBJ whole genome shotgun (WGS) entry which is preliminary data.</text>
</comment>
<proteinExistence type="predicted"/>
<sequence length="196" mass="21656">MSAALALAGSIAIFLVLGPEFIGLMGLWLIGVGAGCVPRGSYERPLLAFGVFIAGMIAVRTYQNVFDADATLRFLKNYWVAASFCWLLVSMRHAASKPLERVSGFNRRMADFSFSLYLIHFPTALFLLSAAHATGWFPKIAEGYGPTDGAGVSLYLGVMAVVYLLAWAFSRQTEARTWLARRWLRRRLQPTAGRRA</sequence>
<organism evidence="2 3">
    <name type="scientific">Hansschlegelia plantiphila</name>
    <dbReference type="NCBI Taxonomy" id="374655"/>
    <lineage>
        <taxon>Bacteria</taxon>
        <taxon>Pseudomonadati</taxon>
        <taxon>Pseudomonadota</taxon>
        <taxon>Alphaproteobacteria</taxon>
        <taxon>Hyphomicrobiales</taxon>
        <taxon>Methylopilaceae</taxon>
        <taxon>Hansschlegelia</taxon>
    </lineage>
</organism>
<keyword evidence="1" id="KW-0812">Transmembrane</keyword>
<dbReference type="Proteomes" id="UP001143372">
    <property type="component" value="Unassembled WGS sequence"/>
</dbReference>
<feature type="transmembrane region" description="Helical" evidence="1">
    <location>
        <begin position="46"/>
        <end position="66"/>
    </location>
</feature>
<feature type="transmembrane region" description="Helical" evidence="1">
    <location>
        <begin position="78"/>
        <end position="95"/>
    </location>
</feature>
<protein>
    <submittedName>
        <fullName evidence="2">Uncharacterized protein</fullName>
    </submittedName>
</protein>
<keyword evidence="1" id="KW-1133">Transmembrane helix</keyword>
<gene>
    <name evidence="2" type="ORF">GCM10008179_33390</name>
</gene>
<evidence type="ECO:0000313" key="3">
    <source>
        <dbReference type="Proteomes" id="UP001143372"/>
    </source>
</evidence>
<reference evidence="2" key="2">
    <citation type="submission" date="2023-01" db="EMBL/GenBank/DDBJ databases">
        <authorList>
            <person name="Sun Q."/>
            <person name="Evtushenko L."/>
        </authorList>
    </citation>
    <scope>NUCLEOTIDE SEQUENCE</scope>
    <source>
        <strain evidence="2">VKM B-2347</strain>
    </source>
</reference>
<feature type="transmembrane region" description="Helical" evidence="1">
    <location>
        <begin position="149"/>
        <end position="169"/>
    </location>
</feature>
<feature type="transmembrane region" description="Helical" evidence="1">
    <location>
        <begin position="116"/>
        <end position="137"/>
    </location>
</feature>
<name>A0A9W6MX52_9HYPH</name>
<keyword evidence="3" id="KW-1185">Reference proteome</keyword>
<evidence type="ECO:0000256" key="1">
    <source>
        <dbReference type="SAM" id="Phobius"/>
    </source>
</evidence>
<evidence type="ECO:0000313" key="2">
    <source>
        <dbReference type="EMBL" id="GLK69701.1"/>
    </source>
</evidence>
<keyword evidence="1" id="KW-0472">Membrane</keyword>
<reference evidence="2" key="1">
    <citation type="journal article" date="2014" name="Int. J. Syst. Evol. Microbiol.">
        <title>Complete genome sequence of Corynebacterium casei LMG S-19264T (=DSM 44701T), isolated from a smear-ripened cheese.</title>
        <authorList>
            <consortium name="US DOE Joint Genome Institute (JGI-PGF)"/>
            <person name="Walter F."/>
            <person name="Albersmeier A."/>
            <person name="Kalinowski J."/>
            <person name="Ruckert C."/>
        </authorList>
    </citation>
    <scope>NUCLEOTIDE SEQUENCE</scope>
    <source>
        <strain evidence="2">VKM B-2347</strain>
    </source>
</reference>
<accession>A0A9W6MX52</accession>
<feature type="transmembrane region" description="Helical" evidence="1">
    <location>
        <begin position="6"/>
        <end position="34"/>
    </location>
</feature>
<dbReference type="AlphaFoldDB" id="A0A9W6MX52"/>
<dbReference type="EMBL" id="BSFI01000023">
    <property type="protein sequence ID" value="GLK69701.1"/>
    <property type="molecule type" value="Genomic_DNA"/>
</dbReference>